<gene>
    <name evidence="1" type="ORF">HPB49_008593</name>
</gene>
<sequence>MDRPCGHLLAPRGTDPEHSAGRHQHWMTPRNLDGVELSFQPGNIFSPRHLWNALRQIFTVLWGAVESSAARAFNHVRSGNILSEAAAVTPPQASDSSTTSEYLRFEPRSRPSVVNPNSDMTTLQGSPRLPSIHRQANGASDPLTKGVPSAPDSQLEEKTAIAEDTLVYYNLTYSSILLGEPYRSFALVAAAAYPGRQLGVVAVSYLRRRTANITLYVFASICSAAAIFDPAAPPPCTRCVELWYLRSITPRDGRSGCVAHSRASRPLLRICGRLVAAVDRELQSTDYVCEKHFEPRYVTKMWEAVYKALVLVSAPRKAALAKHAVPTKFPGYPAHLTDRKKRKAPADRSHPSATKPTMNDTSPRPRVLWHHLGPSAQNAHRSSPFPEVPFVHLIYF</sequence>
<evidence type="ECO:0000313" key="1">
    <source>
        <dbReference type="EMBL" id="KAH7979179.1"/>
    </source>
</evidence>
<organism evidence="1 2">
    <name type="scientific">Dermacentor silvarum</name>
    <name type="common">Tick</name>
    <dbReference type="NCBI Taxonomy" id="543639"/>
    <lineage>
        <taxon>Eukaryota</taxon>
        <taxon>Metazoa</taxon>
        <taxon>Ecdysozoa</taxon>
        <taxon>Arthropoda</taxon>
        <taxon>Chelicerata</taxon>
        <taxon>Arachnida</taxon>
        <taxon>Acari</taxon>
        <taxon>Parasitiformes</taxon>
        <taxon>Ixodida</taxon>
        <taxon>Ixodoidea</taxon>
        <taxon>Ixodidae</taxon>
        <taxon>Rhipicephalinae</taxon>
        <taxon>Dermacentor</taxon>
    </lineage>
</organism>
<dbReference type="Proteomes" id="UP000821865">
    <property type="component" value="Chromosome 1"/>
</dbReference>
<name>A0ACB8DXX1_DERSI</name>
<keyword evidence="2" id="KW-1185">Reference proteome</keyword>
<evidence type="ECO:0000313" key="2">
    <source>
        <dbReference type="Proteomes" id="UP000821865"/>
    </source>
</evidence>
<protein>
    <submittedName>
        <fullName evidence="1">Uncharacterized protein</fullName>
    </submittedName>
</protein>
<proteinExistence type="predicted"/>
<accession>A0ACB8DXX1</accession>
<comment type="caution">
    <text evidence="1">The sequence shown here is derived from an EMBL/GenBank/DDBJ whole genome shotgun (WGS) entry which is preliminary data.</text>
</comment>
<dbReference type="EMBL" id="CM023470">
    <property type="protein sequence ID" value="KAH7979179.1"/>
    <property type="molecule type" value="Genomic_DNA"/>
</dbReference>
<reference evidence="1" key="1">
    <citation type="submission" date="2020-05" db="EMBL/GenBank/DDBJ databases">
        <title>Large-scale comparative analyses of tick genomes elucidate their genetic diversity and vector capacities.</title>
        <authorList>
            <person name="Jia N."/>
            <person name="Wang J."/>
            <person name="Shi W."/>
            <person name="Du L."/>
            <person name="Sun Y."/>
            <person name="Zhan W."/>
            <person name="Jiang J."/>
            <person name="Wang Q."/>
            <person name="Zhang B."/>
            <person name="Ji P."/>
            <person name="Sakyi L.B."/>
            <person name="Cui X."/>
            <person name="Yuan T."/>
            <person name="Jiang B."/>
            <person name="Yang W."/>
            <person name="Lam T.T.-Y."/>
            <person name="Chang Q."/>
            <person name="Ding S."/>
            <person name="Wang X."/>
            <person name="Zhu J."/>
            <person name="Ruan X."/>
            <person name="Zhao L."/>
            <person name="Wei J."/>
            <person name="Que T."/>
            <person name="Du C."/>
            <person name="Cheng J."/>
            <person name="Dai P."/>
            <person name="Han X."/>
            <person name="Huang E."/>
            <person name="Gao Y."/>
            <person name="Liu J."/>
            <person name="Shao H."/>
            <person name="Ye R."/>
            <person name="Li L."/>
            <person name="Wei W."/>
            <person name="Wang X."/>
            <person name="Wang C."/>
            <person name="Yang T."/>
            <person name="Huo Q."/>
            <person name="Li W."/>
            <person name="Guo W."/>
            <person name="Chen H."/>
            <person name="Zhou L."/>
            <person name="Ni X."/>
            <person name="Tian J."/>
            <person name="Zhou Y."/>
            <person name="Sheng Y."/>
            <person name="Liu T."/>
            <person name="Pan Y."/>
            <person name="Xia L."/>
            <person name="Li J."/>
            <person name="Zhao F."/>
            <person name="Cao W."/>
        </authorList>
    </citation>
    <scope>NUCLEOTIDE SEQUENCE</scope>
    <source>
        <strain evidence="1">Dsil-2018</strain>
    </source>
</reference>